<dbReference type="PROSITE" id="PS50850">
    <property type="entry name" value="MFS"/>
    <property type="match status" value="1"/>
</dbReference>
<dbReference type="Gene3D" id="1.20.1720.10">
    <property type="entry name" value="Multidrug resistance protein D"/>
    <property type="match status" value="1"/>
</dbReference>
<feature type="transmembrane region" description="Helical" evidence="6">
    <location>
        <begin position="198"/>
        <end position="218"/>
    </location>
</feature>
<dbReference type="Gene3D" id="1.20.1250.20">
    <property type="entry name" value="MFS general substrate transporter like domains"/>
    <property type="match status" value="1"/>
</dbReference>
<evidence type="ECO:0000256" key="4">
    <source>
        <dbReference type="ARBA" id="ARBA00022989"/>
    </source>
</evidence>
<evidence type="ECO:0000259" key="7">
    <source>
        <dbReference type="PROSITE" id="PS50850"/>
    </source>
</evidence>
<feature type="domain" description="Major facilitator superfamily (MFS) profile" evidence="7">
    <location>
        <begin position="44"/>
        <end position="498"/>
    </location>
</feature>
<evidence type="ECO:0000256" key="2">
    <source>
        <dbReference type="ARBA" id="ARBA00022448"/>
    </source>
</evidence>
<keyword evidence="5 6" id="KW-0472">Membrane</keyword>
<dbReference type="PANTHER" id="PTHR23502:SF26">
    <property type="entry name" value="MAJOR FACILITATOR SUPERFAMILY (MFS) PROFILE DOMAIN-CONTAINING PROTEIN"/>
    <property type="match status" value="1"/>
</dbReference>
<dbReference type="InterPro" id="IPR020846">
    <property type="entry name" value="MFS_dom"/>
</dbReference>
<name>A0A9W9CSP4_9PEZI</name>
<protein>
    <recommendedName>
        <fullName evidence="7">Major facilitator superfamily (MFS) profile domain-containing protein</fullName>
    </recommendedName>
</protein>
<keyword evidence="3 6" id="KW-0812">Transmembrane</keyword>
<dbReference type="FunFam" id="1.20.1720.10:FF:000009">
    <property type="entry name" value="MFS multidrug transporter"/>
    <property type="match status" value="1"/>
</dbReference>
<feature type="transmembrane region" description="Helical" evidence="6">
    <location>
        <begin position="284"/>
        <end position="310"/>
    </location>
</feature>
<sequence length="518" mass="56197">MADKKRTMFVNTQQILSPPLSTQSTIAVEKDRYHVLSHREKYPLVLLVSLAATFSPLASNIYFPALNQISNDLNASHQAVSITITTYMIAQGLAPSFWGPMADCLGRRQILLYTILLFLISNIGLALSPNVTMLIVFRFLQAAGSSSTISIGAGVIADIAPASERGGFIGLFAGMRQFSMAIGPVIGGILAGTLGFRFIFWLLTLLGGLTLIGLFVFLPETLRTLAGDGSRPLKGWQYNPLVGVLAPWTKPAALDNDNGDRPPKEKLRANLFFQPMLFLLERDVACTLFFGAVIYTVFSMVSASTSFLLAREYGLSTVQIGLCFLPNGLGCVIGSTLSGKQLDKDFRLAEDAYKYATGLPRHVKLPKGNQPDDFPLESTRLAQLPIMTAAFCFSVVIYGFSISSGASLVVPLMAQFVIGYSSTAVLNLNNTLTVDLYPGKSAAATAVNNLARCLIGAVGVSFTDLALENLKTEWLFLILAGAVVAASPMAWAEGKYGMKWRSQRRQRMRQKEESSQKV</sequence>
<organism evidence="8 9">
    <name type="scientific">Gnomoniopsis smithogilvyi</name>
    <dbReference type="NCBI Taxonomy" id="1191159"/>
    <lineage>
        <taxon>Eukaryota</taxon>
        <taxon>Fungi</taxon>
        <taxon>Dikarya</taxon>
        <taxon>Ascomycota</taxon>
        <taxon>Pezizomycotina</taxon>
        <taxon>Sordariomycetes</taxon>
        <taxon>Sordariomycetidae</taxon>
        <taxon>Diaporthales</taxon>
        <taxon>Gnomoniaceae</taxon>
        <taxon>Gnomoniopsis</taxon>
    </lineage>
</organism>
<gene>
    <name evidence="8" type="ORF">N0V93_009427</name>
</gene>
<comment type="caution">
    <text evidence="8">The sequence shown here is derived from an EMBL/GenBank/DDBJ whole genome shotgun (WGS) entry which is preliminary data.</text>
</comment>
<evidence type="ECO:0000256" key="6">
    <source>
        <dbReference type="SAM" id="Phobius"/>
    </source>
</evidence>
<dbReference type="SUPFAM" id="SSF103473">
    <property type="entry name" value="MFS general substrate transporter"/>
    <property type="match status" value="1"/>
</dbReference>
<dbReference type="GO" id="GO:0022857">
    <property type="term" value="F:transmembrane transporter activity"/>
    <property type="evidence" value="ECO:0007669"/>
    <property type="project" value="InterPro"/>
</dbReference>
<feature type="transmembrane region" description="Helical" evidence="6">
    <location>
        <begin position="474"/>
        <end position="492"/>
    </location>
</feature>
<feature type="transmembrane region" description="Helical" evidence="6">
    <location>
        <begin position="75"/>
        <end position="98"/>
    </location>
</feature>
<dbReference type="Pfam" id="PF07690">
    <property type="entry name" value="MFS_1"/>
    <property type="match status" value="1"/>
</dbReference>
<evidence type="ECO:0000313" key="9">
    <source>
        <dbReference type="Proteomes" id="UP001140453"/>
    </source>
</evidence>
<reference evidence="8" key="1">
    <citation type="submission" date="2022-10" db="EMBL/GenBank/DDBJ databases">
        <title>Tapping the CABI collections for fungal endophytes: first genome assemblies for Collariella, Neodidymelliopsis, Ascochyta clinopodiicola, Didymella pomorum, Didymosphaeria variabile, Neocosmospora piperis and Neocucurbitaria cava.</title>
        <authorList>
            <person name="Hill R."/>
        </authorList>
    </citation>
    <scope>NUCLEOTIDE SEQUENCE</scope>
    <source>
        <strain evidence="8">IMI 355082</strain>
    </source>
</reference>
<dbReference type="PANTHER" id="PTHR23502">
    <property type="entry name" value="MAJOR FACILITATOR SUPERFAMILY"/>
    <property type="match status" value="1"/>
</dbReference>
<dbReference type="InterPro" id="IPR036259">
    <property type="entry name" value="MFS_trans_sf"/>
</dbReference>
<keyword evidence="2" id="KW-0813">Transport</keyword>
<evidence type="ECO:0000256" key="1">
    <source>
        <dbReference type="ARBA" id="ARBA00004141"/>
    </source>
</evidence>
<feature type="transmembrane region" description="Helical" evidence="6">
    <location>
        <begin position="135"/>
        <end position="156"/>
    </location>
</feature>
<dbReference type="AlphaFoldDB" id="A0A9W9CSP4"/>
<keyword evidence="4 6" id="KW-1133">Transmembrane helix</keyword>
<evidence type="ECO:0000256" key="3">
    <source>
        <dbReference type="ARBA" id="ARBA00022692"/>
    </source>
</evidence>
<feature type="transmembrane region" description="Helical" evidence="6">
    <location>
        <begin position="316"/>
        <end position="337"/>
    </location>
</feature>
<feature type="transmembrane region" description="Helical" evidence="6">
    <location>
        <begin position="168"/>
        <end position="192"/>
    </location>
</feature>
<dbReference type="OrthoDB" id="440553at2759"/>
<evidence type="ECO:0000313" key="8">
    <source>
        <dbReference type="EMBL" id="KAJ4386530.1"/>
    </source>
</evidence>
<dbReference type="GO" id="GO:0005886">
    <property type="term" value="C:plasma membrane"/>
    <property type="evidence" value="ECO:0007669"/>
    <property type="project" value="TreeGrafter"/>
</dbReference>
<dbReference type="InterPro" id="IPR011701">
    <property type="entry name" value="MFS"/>
</dbReference>
<keyword evidence="9" id="KW-1185">Reference proteome</keyword>
<comment type="subcellular location">
    <subcellularLocation>
        <location evidence="1">Membrane</location>
        <topology evidence="1">Multi-pass membrane protein</topology>
    </subcellularLocation>
</comment>
<accession>A0A9W9CSP4</accession>
<dbReference type="EMBL" id="JAPEVB010000006">
    <property type="protein sequence ID" value="KAJ4386530.1"/>
    <property type="molecule type" value="Genomic_DNA"/>
</dbReference>
<proteinExistence type="predicted"/>
<dbReference type="Proteomes" id="UP001140453">
    <property type="component" value="Unassembled WGS sequence"/>
</dbReference>
<evidence type="ECO:0000256" key="5">
    <source>
        <dbReference type="ARBA" id="ARBA00023136"/>
    </source>
</evidence>
<feature type="transmembrane region" description="Helical" evidence="6">
    <location>
        <begin position="110"/>
        <end position="129"/>
    </location>
</feature>
<feature type="transmembrane region" description="Helical" evidence="6">
    <location>
        <begin position="42"/>
        <end position="63"/>
    </location>
</feature>